<dbReference type="PANTHER" id="PTHR46479:SF1">
    <property type="entry name" value="BIOGENESIS OF LYSOSOME-RELATED ORGANELLES COMPLEX 1 SUBUNIT 2"/>
    <property type="match status" value="1"/>
</dbReference>
<keyword evidence="3" id="KW-0732">Signal</keyword>
<dbReference type="GO" id="GO:0043015">
    <property type="term" value="F:gamma-tubulin binding"/>
    <property type="evidence" value="ECO:0007669"/>
    <property type="project" value="TreeGrafter"/>
</dbReference>
<evidence type="ECO:0000313" key="5">
    <source>
        <dbReference type="Proteomes" id="UP000654370"/>
    </source>
</evidence>
<feature type="signal peptide" evidence="3">
    <location>
        <begin position="1"/>
        <end position="19"/>
    </location>
</feature>
<proteinExistence type="inferred from homology"/>
<dbReference type="OrthoDB" id="244061at2759"/>
<dbReference type="EMBL" id="JAEPQZ010000010">
    <property type="protein sequence ID" value="KAG2176424.1"/>
    <property type="molecule type" value="Genomic_DNA"/>
</dbReference>
<comment type="caution">
    <text evidence="4">The sequence shown here is derived from an EMBL/GenBank/DDBJ whole genome shotgun (WGS) entry which is preliminary data.</text>
</comment>
<feature type="region of interest" description="Disordered" evidence="2">
    <location>
        <begin position="27"/>
        <end position="53"/>
    </location>
</feature>
<organism evidence="4 5">
    <name type="scientific">Mortierella isabellina</name>
    <name type="common">Filamentous fungus</name>
    <name type="synonym">Umbelopsis isabellina</name>
    <dbReference type="NCBI Taxonomy" id="91625"/>
    <lineage>
        <taxon>Eukaryota</taxon>
        <taxon>Fungi</taxon>
        <taxon>Fungi incertae sedis</taxon>
        <taxon>Mucoromycota</taxon>
        <taxon>Mucoromycotina</taxon>
        <taxon>Umbelopsidomycetes</taxon>
        <taxon>Umbelopsidales</taxon>
        <taxon>Umbelopsidaceae</taxon>
        <taxon>Umbelopsis</taxon>
    </lineage>
</organism>
<dbReference type="InterPro" id="IPR019269">
    <property type="entry name" value="BLOC1_su2"/>
</dbReference>
<evidence type="ECO:0000256" key="1">
    <source>
        <dbReference type="ARBA" id="ARBA00008468"/>
    </source>
</evidence>
<dbReference type="PANTHER" id="PTHR46479">
    <property type="entry name" value="BIOGENESIS OF LYSOSOME-RELATED ORGANELLES COMPLEX 1 SUBUNIT 2"/>
    <property type="match status" value="1"/>
</dbReference>
<evidence type="ECO:0008006" key="6">
    <source>
        <dbReference type="Google" id="ProtNLM"/>
    </source>
</evidence>
<dbReference type="GO" id="GO:0099078">
    <property type="term" value="C:BORC complex"/>
    <property type="evidence" value="ECO:0007669"/>
    <property type="project" value="TreeGrafter"/>
</dbReference>
<reference evidence="4" key="1">
    <citation type="submission" date="2020-12" db="EMBL/GenBank/DDBJ databases">
        <title>Metabolic potential, ecology and presence of endohyphal bacteria is reflected in genomic diversity of Mucoromycotina.</title>
        <authorList>
            <person name="Muszewska A."/>
            <person name="Okrasinska A."/>
            <person name="Steczkiewicz K."/>
            <person name="Drgas O."/>
            <person name="Orlowska M."/>
            <person name="Perlinska-Lenart U."/>
            <person name="Aleksandrzak-Piekarczyk T."/>
            <person name="Szatraj K."/>
            <person name="Zielenkiewicz U."/>
            <person name="Pilsyk S."/>
            <person name="Malc E."/>
            <person name="Mieczkowski P."/>
            <person name="Kruszewska J.S."/>
            <person name="Biernat P."/>
            <person name="Pawlowska J."/>
        </authorList>
    </citation>
    <scope>NUCLEOTIDE SEQUENCE</scope>
    <source>
        <strain evidence="4">WA0000067209</strain>
    </source>
</reference>
<dbReference type="Proteomes" id="UP000654370">
    <property type="component" value="Unassembled WGS sequence"/>
</dbReference>
<evidence type="ECO:0000313" key="4">
    <source>
        <dbReference type="EMBL" id="KAG2176424.1"/>
    </source>
</evidence>
<dbReference type="GO" id="GO:0031083">
    <property type="term" value="C:BLOC-1 complex"/>
    <property type="evidence" value="ECO:0007669"/>
    <property type="project" value="TreeGrafter"/>
</dbReference>
<sequence length="170" mass="19343">TKLNALWAVAGLFFALSQATLPISALMDQPKPSSSQSAPLPRASTKSDFDPDRATASLGQEHVQRLSNNLFRKLTEYTKGELIASSENYKLLETMNNVTKEKYAEMSEMAQRLVKDMSKLQSTYADFSEYMKQIDDISEQADHMEKLCLELDDYTKYLEQKLRNANRTKT</sequence>
<evidence type="ECO:0000256" key="3">
    <source>
        <dbReference type="SAM" id="SignalP"/>
    </source>
</evidence>
<keyword evidence="5" id="KW-1185">Reference proteome</keyword>
<protein>
    <recommendedName>
        <fullName evidence="6">Biogenesis of lysosome-related organelles complex 1 subunit 2</fullName>
    </recommendedName>
</protein>
<gene>
    <name evidence="4" type="ORF">INT43_005664</name>
</gene>
<feature type="chain" id="PRO_5034996483" description="Biogenesis of lysosome-related organelles complex 1 subunit 2" evidence="3">
    <location>
        <begin position="20"/>
        <end position="170"/>
    </location>
</feature>
<feature type="non-terminal residue" evidence="4">
    <location>
        <position position="1"/>
    </location>
</feature>
<dbReference type="Pfam" id="PF10046">
    <property type="entry name" value="BLOC1_2"/>
    <property type="match status" value="1"/>
</dbReference>
<accession>A0A8H7UEG5</accession>
<dbReference type="GO" id="GO:0032418">
    <property type="term" value="P:lysosome localization"/>
    <property type="evidence" value="ECO:0007669"/>
    <property type="project" value="TreeGrafter"/>
</dbReference>
<evidence type="ECO:0000256" key="2">
    <source>
        <dbReference type="SAM" id="MobiDB-lite"/>
    </source>
</evidence>
<dbReference type="GO" id="GO:0000930">
    <property type="term" value="C:gamma-tubulin complex"/>
    <property type="evidence" value="ECO:0007669"/>
    <property type="project" value="TreeGrafter"/>
</dbReference>
<name>A0A8H7UEG5_MORIS</name>
<comment type="similarity">
    <text evidence="1">Belongs to the BLOC1S2 family.</text>
</comment>
<dbReference type="AlphaFoldDB" id="A0A8H7UEG5"/>
<dbReference type="GO" id="GO:0016197">
    <property type="term" value="P:endosomal transport"/>
    <property type="evidence" value="ECO:0007669"/>
    <property type="project" value="TreeGrafter"/>
</dbReference>